<evidence type="ECO:0000256" key="2">
    <source>
        <dbReference type="ARBA" id="ARBA00022630"/>
    </source>
</evidence>
<dbReference type="KEGG" id="spac:B1H29_36410"/>
<dbReference type="Proteomes" id="UP000189443">
    <property type="component" value="Chromosome"/>
</dbReference>
<dbReference type="PANTHER" id="PTHR43004">
    <property type="entry name" value="TRK SYSTEM POTASSIUM UPTAKE PROTEIN"/>
    <property type="match status" value="1"/>
</dbReference>
<dbReference type="Gene3D" id="3.30.70.2450">
    <property type="match status" value="1"/>
</dbReference>
<dbReference type="Pfam" id="PF21274">
    <property type="entry name" value="Rng_hyd_C"/>
    <property type="match status" value="1"/>
</dbReference>
<evidence type="ECO:0000313" key="6">
    <source>
        <dbReference type="EMBL" id="AQS71602.1"/>
    </source>
</evidence>
<organism evidence="5 7">
    <name type="scientific">Streptomyces pactum</name>
    <dbReference type="NCBI Taxonomy" id="68249"/>
    <lineage>
        <taxon>Bacteria</taxon>
        <taxon>Bacillati</taxon>
        <taxon>Actinomycetota</taxon>
        <taxon>Actinomycetes</taxon>
        <taxon>Kitasatosporales</taxon>
        <taxon>Streptomycetaceae</taxon>
        <taxon>Streptomyces</taxon>
    </lineage>
</organism>
<gene>
    <name evidence="5" type="ORF">B1H29_00650</name>
    <name evidence="6" type="ORF">B1H29_36410</name>
</gene>
<comment type="cofactor">
    <cofactor evidence="1">
        <name>FAD</name>
        <dbReference type="ChEBI" id="CHEBI:57692"/>
    </cofactor>
</comment>
<proteinExistence type="predicted"/>
<dbReference type="Gene3D" id="3.40.30.120">
    <property type="match status" value="1"/>
</dbReference>
<name>A0A1S6J1M2_9ACTN</name>
<dbReference type="InterPro" id="IPR036188">
    <property type="entry name" value="FAD/NAD-bd_sf"/>
</dbReference>
<evidence type="ECO:0000313" key="7">
    <source>
        <dbReference type="Proteomes" id="UP000189443"/>
    </source>
</evidence>
<dbReference type="InterPro" id="IPR002938">
    <property type="entry name" value="FAD-bd"/>
</dbReference>
<keyword evidence="7" id="KW-1185">Reference proteome</keyword>
<dbReference type="InterPro" id="IPR050641">
    <property type="entry name" value="RIFMO-like"/>
</dbReference>
<dbReference type="EMBL" id="CP019724">
    <property type="protein sequence ID" value="AQS65655.1"/>
    <property type="molecule type" value="Genomic_DNA"/>
</dbReference>
<evidence type="ECO:0000259" key="4">
    <source>
        <dbReference type="Pfam" id="PF01494"/>
    </source>
</evidence>
<keyword evidence="5" id="KW-0503">Monooxygenase</keyword>
<evidence type="ECO:0000256" key="3">
    <source>
        <dbReference type="ARBA" id="ARBA00022827"/>
    </source>
</evidence>
<dbReference type="GO" id="GO:0016709">
    <property type="term" value="F:oxidoreductase activity, acting on paired donors, with incorporation or reduction of molecular oxygen, NAD(P)H as one donor, and incorporation of one atom of oxygen"/>
    <property type="evidence" value="ECO:0007669"/>
    <property type="project" value="UniProtKB-ARBA"/>
</dbReference>
<keyword evidence="3" id="KW-0274">FAD</keyword>
<dbReference type="EMBL" id="CP019724">
    <property type="protein sequence ID" value="AQS71602.1"/>
    <property type="molecule type" value="Genomic_DNA"/>
</dbReference>
<dbReference type="GO" id="GO:0071949">
    <property type="term" value="F:FAD binding"/>
    <property type="evidence" value="ECO:0007669"/>
    <property type="project" value="InterPro"/>
</dbReference>
<dbReference type="PRINTS" id="PR00420">
    <property type="entry name" value="RNGMNOXGNASE"/>
</dbReference>
<dbReference type="RefSeq" id="WP_055422233.1">
    <property type="nucleotide sequence ID" value="NZ_CP019724.1"/>
</dbReference>
<evidence type="ECO:0000256" key="1">
    <source>
        <dbReference type="ARBA" id="ARBA00001974"/>
    </source>
</evidence>
<protein>
    <submittedName>
        <fullName evidence="5">Monooxygenase</fullName>
    </submittedName>
</protein>
<dbReference type="OrthoDB" id="8670884at2"/>
<keyword evidence="5" id="KW-0560">Oxidoreductase</keyword>
<dbReference type="SUPFAM" id="SSF51905">
    <property type="entry name" value="FAD/NAD(P)-binding domain"/>
    <property type="match status" value="1"/>
</dbReference>
<reference evidence="5 7" key="1">
    <citation type="submission" date="2017-02" db="EMBL/GenBank/DDBJ databases">
        <title>Streptomyces pactum ACT12 Genome sequencing and assembly.</title>
        <authorList>
            <person name="Xue Q."/>
            <person name="Yan X."/>
            <person name="Jia L."/>
            <person name="Yan H."/>
        </authorList>
    </citation>
    <scope>NUCLEOTIDE SEQUENCE [LARGE SCALE GENOMIC DNA]</scope>
    <source>
        <strain evidence="5 7">ACT12</strain>
    </source>
</reference>
<dbReference type="KEGG" id="spac:B1H29_00650"/>
<sequence>MKKTDVIVVGAGPAGLLLAGELRLGGADVAVYDRLPVPAGQSRALGFNRRAAESLGQRGLLSRLGEFRWGPMGHFGGVRFDLGMLDEDHSGVLGLSQATTERALGGWLADLGVPVRRGCEVSGLRETPEGVVVSFTGPDGPGQEQAGYVAGCDGAGSTVRALAGIPVRDWEPTRGMYTAEISGAAPRPRPIGERLPGGRMVVCTPLGGGRCRVVVHDPDLPARPEPGALRFAEVADAWRRLTGESIDDADCHWLWACGNSAALAGQYRRGRVFLAGDAAHEIPPLAAWGLSAGLQDAANLGWKLAAAVGGWAPEGLLDTYHAERHPVGEQLIRDARAASKLYLGDETMDPVREVVGELLAHRDAAERVAGIVSGLGIRYDLAKGDHPLLGRRMPPDRALTLPDGTRTRVGELLRTGRGLLVTRDGAAARAARHHTGRVDTVTGTWTTTPGTAPDAVLVRPDGYVAWTSPGTTDDLGQALERWFGGGVPQYAGR</sequence>
<evidence type="ECO:0000313" key="5">
    <source>
        <dbReference type="EMBL" id="AQS65655.1"/>
    </source>
</evidence>
<dbReference type="AlphaFoldDB" id="A0A1S6J1M2"/>
<accession>A0A1S6J1M2</accession>
<dbReference type="Gene3D" id="3.50.50.60">
    <property type="entry name" value="FAD/NAD(P)-binding domain"/>
    <property type="match status" value="1"/>
</dbReference>
<keyword evidence="2" id="KW-0285">Flavoprotein</keyword>
<dbReference type="Pfam" id="PF01494">
    <property type="entry name" value="FAD_binding_3"/>
    <property type="match status" value="1"/>
</dbReference>
<feature type="domain" description="FAD-binding" evidence="4">
    <location>
        <begin position="3"/>
        <end position="334"/>
    </location>
</feature>
<dbReference type="PANTHER" id="PTHR43004:SF19">
    <property type="entry name" value="BINDING MONOOXYGENASE, PUTATIVE (JCVI)-RELATED"/>
    <property type="match status" value="1"/>
</dbReference>